<organism evidence="1 2">
    <name type="scientific">Helianthus annuus</name>
    <name type="common">Common sunflower</name>
    <dbReference type="NCBI Taxonomy" id="4232"/>
    <lineage>
        <taxon>Eukaryota</taxon>
        <taxon>Viridiplantae</taxon>
        <taxon>Streptophyta</taxon>
        <taxon>Embryophyta</taxon>
        <taxon>Tracheophyta</taxon>
        <taxon>Spermatophyta</taxon>
        <taxon>Magnoliopsida</taxon>
        <taxon>eudicotyledons</taxon>
        <taxon>Gunneridae</taxon>
        <taxon>Pentapetalae</taxon>
        <taxon>asterids</taxon>
        <taxon>campanulids</taxon>
        <taxon>Asterales</taxon>
        <taxon>Asteraceae</taxon>
        <taxon>Asteroideae</taxon>
        <taxon>Heliantheae alliance</taxon>
        <taxon>Heliantheae</taxon>
        <taxon>Helianthus</taxon>
    </lineage>
</organism>
<dbReference type="AlphaFoldDB" id="A0A9K3J300"/>
<protein>
    <submittedName>
        <fullName evidence="1">Uncharacterized protein</fullName>
    </submittedName>
</protein>
<evidence type="ECO:0000313" key="1">
    <source>
        <dbReference type="EMBL" id="KAF5806830.1"/>
    </source>
</evidence>
<gene>
    <name evidence="1" type="ORF">HanXRQr2_Chr05g0226201</name>
</gene>
<reference evidence="1" key="2">
    <citation type="submission" date="2020-06" db="EMBL/GenBank/DDBJ databases">
        <title>Helianthus annuus Genome sequencing and assembly Release 2.</title>
        <authorList>
            <person name="Gouzy J."/>
            <person name="Langlade N."/>
            <person name="Munos S."/>
        </authorList>
    </citation>
    <scope>NUCLEOTIDE SEQUENCE</scope>
    <source>
        <tissue evidence="1">Leaves</tissue>
    </source>
</reference>
<dbReference type="EMBL" id="MNCJ02000320">
    <property type="protein sequence ID" value="KAF5806830.1"/>
    <property type="molecule type" value="Genomic_DNA"/>
</dbReference>
<sequence length="59" mass="6821">MSPQIGVVRESRYFAGDRISFRVHIGARLHVHRNPYPCRSSHSELDEELRRNAAHTCFG</sequence>
<evidence type="ECO:0000313" key="2">
    <source>
        <dbReference type="Proteomes" id="UP000215914"/>
    </source>
</evidence>
<keyword evidence="2" id="KW-1185">Reference proteome</keyword>
<accession>A0A9K3J300</accession>
<dbReference type="Gramene" id="mRNA:HanXRQr2_Chr05g0226201">
    <property type="protein sequence ID" value="mRNA:HanXRQr2_Chr05g0226201"/>
    <property type="gene ID" value="HanXRQr2_Chr05g0226201"/>
</dbReference>
<name>A0A9K3J300_HELAN</name>
<reference evidence="1" key="1">
    <citation type="journal article" date="2017" name="Nature">
        <title>The sunflower genome provides insights into oil metabolism, flowering and Asterid evolution.</title>
        <authorList>
            <person name="Badouin H."/>
            <person name="Gouzy J."/>
            <person name="Grassa C.J."/>
            <person name="Murat F."/>
            <person name="Staton S.E."/>
            <person name="Cottret L."/>
            <person name="Lelandais-Briere C."/>
            <person name="Owens G.L."/>
            <person name="Carrere S."/>
            <person name="Mayjonade B."/>
            <person name="Legrand L."/>
            <person name="Gill N."/>
            <person name="Kane N.C."/>
            <person name="Bowers J.E."/>
            <person name="Hubner S."/>
            <person name="Bellec A."/>
            <person name="Berard A."/>
            <person name="Berges H."/>
            <person name="Blanchet N."/>
            <person name="Boniface M.C."/>
            <person name="Brunel D."/>
            <person name="Catrice O."/>
            <person name="Chaidir N."/>
            <person name="Claudel C."/>
            <person name="Donnadieu C."/>
            <person name="Faraut T."/>
            <person name="Fievet G."/>
            <person name="Helmstetter N."/>
            <person name="King M."/>
            <person name="Knapp S.J."/>
            <person name="Lai Z."/>
            <person name="Le Paslier M.C."/>
            <person name="Lippi Y."/>
            <person name="Lorenzon L."/>
            <person name="Mandel J.R."/>
            <person name="Marage G."/>
            <person name="Marchand G."/>
            <person name="Marquand E."/>
            <person name="Bret-Mestries E."/>
            <person name="Morien E."/>
            <person name="Nambeesan S."/>
            <person name="Nguyen T."/>
            <person name="Pegot-Espagnet P."/>
            <person name="Pouilly N."/>
            <person name="Raftis F."/>
            <person name="Sallet E."/>
            <person name="Schiex T."/>
            <person name="Thomas J."/>
            <person name="Vandecasteele C."/>
            <person name="Vares D."/>
            <person name="Vear F."/>
            <person name="Vautrin S."/>
            <person name="Crespi M."/>
            <person name="Mangin B."/>
            <person name="Burke J.M."/>
            <person name="Salse J."/>
            <person name="Munos S."/>
            <person name="Vincourt P."/>
            <person name="Rieseberg L.H."/>
            <person name="Langlade N.B."/>
        </authorList>
    </citation>
    <scope>NUCLEOTIDE SEQUENCE</scope>
    <source>
        <tissue evidence="1">Leaves</tissue>
    </source>
</reference>
<comment type="caution">
    <text evidence="1">The sequence shown here is derived from an EMBL/GenBank/DDBJ whole genome shotgun (WGS) entry which is preliminary data.</text>
</comment>
<proteinExistence type="predicted"/>
<dbReference type="Proteomes" id="UP000215914">
    <property type="component" value="Unassembled WGS sequence"/>
</dbReference>